<dbReference type="SUPFAM" id="SSF52980">
    <property type="entry name" value="Restriction endonuclease-like"/>
    <property type="match status" value="1"/>
</dbReference>
<dbReference type="InterPro" id="IPR011335">
    <property type="entry name" value="Restrct_endonuc-II-like"/>
</dbReference>
<dbReference type="AlphaFoldDB" id="A0A0F9AA76"/>
<protein>
    <recommendedName>
        <fullName evidence="2">DUF559 domain-containing protein</fullName>
    </recommendedName>
</protein>
<proteinExistence type="predicted"/>
<evidence type="ECO:0000313" key="1">
    <source>
        <dbReference type="EMBL" id="KKL06459.1"/>
    </source>
</evidence>
<gene>
    <name evidence="1" type="ORF">LCGC14_2595810</name>
</gene>
<sequence length="116" mass="13044">MTTQTTQLASTPEKAVYGALKKIGIEFIFQSSQLGGRNTRGGAVIDFILTELNIGLRVQGTYWHEGIVKQAHDRMQKEMLEGLPNLDVIVDIWEDDIENNLEQTMTLAIQGEEMIH</sequence>
<accession>A0A0F9AA76</accession>
<evidence type="ECO:0008006" key="2">
    <source>
        <dbReference type="Google" id="ProtNLM"/>
    </source>
</evidence>
<dbReference type="Gene3D" id="3.40.960.10">
    <property type="entry name" value="VSR Endonuclease"/>
    <property type="match status" value="1"/>
</dbReference>
<name>A0A0F9AA76_9ZZZZ</name>
<dbReference type="EMBL" id="LAZR01043693">
    <property type="protein sequence ID" value="KKL06459.1"/>
    <property type="molecule type" value="Genomic_DNA"/>
</dbReference>
<comment type="caution">
    <text evidence="1">The sequence shown here is derived from an EMBL/GenBank/DDBJ whole genome shotgun (WGS) entry which is preliminary data.</text>
</comment>
<reference evidence="1" key="1">
    <citation type="journal article" date="2015" name="Nature">
        <title>Complex archaea that bridge the gap between prokaryotes and eukaryotes.</title>
        <authorList>
            <person name="Spang A."/>
            <person name="Saw J.H."/>
            <person name="Jorgensen S.L."/>
            <person name="Zaremba-Niedzwiedzka K."/>
            <person name="Martijn J."/>
            <person name="Lind A.E."/>
            <person name="van Eijk R."/>
            <person name="Schleper C."/>
            <person name="Guy L."/>
            <person name="Ettema T.J."/>
        </authorList>
    </citation>
    <scope>NUCLEOTIDE SEQUENCE</scope>
</reference>
<organism evidence="1">
    <name type="scientific">marine sediment metagenome</name>
    <dbReference type="NCBI Taxonomy" id="412755"/>
    <lineage>
        <taxon>unclassified sequences</taxon>
        <taxon>metagenomes</taxon>
        <taxon>ecological metagenomes</taxon>
    </lineage>
</organism>